<dbReference type="InterPro" id="IPR043128">
    <property type="entry name" value="Rev_trsase/Diguanyl_cyclase"/>
</dbReference>
<reference evidence="7 8" key="1">
    <citation type="submission" date="2019-06" db="EMBL/GenBank/DDBJ databases">
        <title>Enrichment of Autotrophic Halophilic Microorganisms from Red Sea Brine Pool Using Microbial Electrosynthesis System.</title>
        <authorList>
            <person name="Alqahtani M.F."/>
            <person name="Bajracharya S."/>
            <person name="Katuri K.P."/>
            <person name="Ali M."/>
            <person name="Saikaly P.E."/>
        </authorList>
    </citation>
    <scope>NUCLEOTIDE SEQUENCE [LARGE SCALE GENOMIC DNA]</scope>
    <source>
        <strain evidence="7">MES15</strain>
    </source>
</reference>
<dbReference type="InterPro" id="IPR029787">
    <property type="entry name" value="Nucleotide_cyclase"/>
</dbReference>
<evidence type="ECO:0000259" key="6">
    <source>
        <dbReference type="PROSITE" id="PS50887"/>
    </source>
</evidence>
<dbReference type="GO" id="GO:0003824">
    <property type="term" value="F:catalytic activity"/>
    <property type="evidence" value="ECO:0007669"/>
    <property type="project" value="UniProtKB-ARBA"/>
</dbReference>
<dbReference type="Gene3D" id="3.30.70.270">
    <property type="match status" value="1"/>
</dbReference>
<evidence type="ECO:0000259" key="5">
    <source>
        <dbReference type="PROSITE" id="PS50883"/>
    </source>
</evidence>
<dbReference type="Pfam" id="PF00990">
    <property type="entry name" value="GGDEF"/>
    <property type="match status" value="1"/>
</dbReference>
<dbReference type="Pfam" id="PF13426">
    <property type="entry name" value="PAS_9"/>
    <property type="match status" value="2"/>
</dbReference>
<dbReference type="PROSITE" id="PS50112">
    <property type="entry name" value="PAS"/>
    <property type="match status" value="2"/>
</dbReference>
<evidence type="ECO:0000256" key="1">
    <source>
        <dbReference type="ARBA" id="ARBA00001946"/>
    </source>
</evidence>
<feature type="domain" description="PAC" evidence="4">
    <location>
        <begin position="684"/>
        <end position="736"/>
    </location>
</feature>
<accession>A0A844I1A7</accession>
<dbReference type="InterPro" id="IPR000700">
    <property type="entry name" value="PAS-assoc_C"/>
</dbReference>
<feature type="transmembrane region" description="Helical" evidence="2">
    <location>
        <begin position="107"/>
        <end position="129"/>
    </location>
</feature>
<dbReference type="InterPro" id="IPR000014">
    <property type="entry name" value="PAS"/>
</dbReference>
<dbReference type="AlphaFoldDB" id="A0A844I1A7"/>
<dbReference type="SUPFAM" id="SSF55073">
    <property type="entry name" value="Nucleotide cyclase"/>
    <property type="match status" value="1"/>
</dbReference>
<dbReference type="CDD" id="cd01949">
    <property type="entry name" value="GGDEF"/>
    <property type="match status" value="1"/>
</dbReference>
<comment type="cofactor">
    <cofactor evidence="1">
        <name>Mg(2+)</name>
        <dbReference type="ChEBI" id="CHEBI:18420"/>
    </cofactor>
</comment>
<dbReference type="Gene3D" id="3.30.450.20">
    <property type="entry name" value="PAS domain"/>
    <property type="match status" value="2"/>
</dbReference>
<dbReference type="InterPro" id="IPR035919">
    <property type="entry name" value="EAL_sf"/>
</dbReference>
<organism evidence="7 8">
    <name type="scientific">Marinobacter adhaerens</name>
    <dbReference type="NCBI Taxonomy" id="1033846"/>
    <lineage>
        <taxon>Bacteria</taxon>
        <taxon>Pseudomonadati</taxon>
        <taxon>Pseudomonadota</taxon>
        <taxon>Gammaproteobacteria</taxon>
        <taxon>Pseudomonadales</taxon>
        <taxon>Marinobacteraceae</taxon>
        <taxon>Marinobacter</taxon>
    </lineage>
</organism>
<feature type="domain" description="PAS" evidence="3">
    <location>
        <begin position="611"/>
        <end position="656"/>
    </location>
</feature>
<feature type="domain" description="EAL" evidence="5">
    <location>
        <begin position="911"/>
        <end position="1165"/>
    </location>
</feature>
<dbReference type="NCBIfam" id="TIGR00229">
    <property type="entry name" value="sensory_box"/>
    <property type="match status" value="2"/>
</dbReference>
<dbReference type="NCBIfam" id="TIGR00254">
    <property type="entry name" value="GGDEF"/>
    <property type="match status" value="1"/>
</dbReference>
<feature type="domain" description="GGDEF" evidence="6">
    <location>
        <begin position="768"/>
        <end position="902"/>
    </location>
</feature>
<dbReference type="InterPro" id="IPR052155">
    <property type="entry name" value="Biofilm_reg_signaling"/>
</dbReference>
<evidence type="ECO:0000313" key="8">
    <source>
        <dbReference type="Proteomes" id="UP000431462"/>
    </source>
</evidence>
<evidence type="ECO:0000259" key="3">
    <source>
        <dbReference type="PROSITE" id="PS50112"/>
    </source>
</evidence>
<sequence>MARHTGLFSPNIQTVGLTLLLSFLACLGNMLSVGLAFGVDLIFGTIFVFVAISYLGPRSSVIVALAGGLYTWVIWDHFYASVVFVLEAIVVYFLHRRLNKSLLSADVLFWSCLGFPITLFYLTQAIELSIDSSSLIALKQFINAIFNVLLASFIVLIVNIAQGKLSSFYLGHKQIKDILFYSMIALTLGAGTLPIIQSSKTDERNTEKSLEATLSGPLNHLATDLELSRQTANDVLDEFTSRPRIDESLSFAVLDQSGTAVASKRDPWLKNSDQVPAKSREGELEFIEPEGNLSFVQRLRQGRYQMVQAIENGQPLWVVIQTPAAPFAEKMAQATFNLLLLLGVLLVLGIIVSQVLSRVLTAPIWRLSAALDSSTNGIVITNLEGEVEWINKGFGKISGYSIEDMKGKKPGSILQGVGTDRETVDRIRSSLAEERKFDEEMVNYGKDGRPYWVHINCEPLRGESGKSQGYIAVETDVTEQKQIKELELFGREALEKLAKKESLEDIYQTVLHNVESILPVRCVIELGGSGCGDNSYLPKACYLNIEDGNYRLPSQSPLHSIPIVNSSGEHMGTFQILYRYRDTHPGRELEFGNRASQLIAIATERFWSDRKLQETASVFSCVDEGIFITDADFLVLDVNAAFSTITGFTGSEIIGQKANGFISNQGTALFSSSVVSALNQFGQWQGETSIENGNGREVYLSLSISTIPDELGEPSGYIFLISDITELKEYQRQLENMAHYDGLTQLPNRVLLGDRLDQAMRKADRNRDRLAVLFIDLDGFKKVNDTMGHEAGDELLKVVTSRISSQLRDTDTFSRFGGDEFVVVLPELENAETVDDVVRRILTAVEEKILLADRELQITASIGVAFYPQKESLDADQVLRQADQAMYAAKQRGRNCYQYFDMDNDKAVRQFHEIVAEIGAALKNNEFSLFYQPKVNLKTTEIIGAEALIRWTHPTRGLVPPSDFLPLIEHHVLSVEIGEWVLNSALSQMDEWRKQGIHMPISVNINSFHLRQLNFASRLRDILKPHPLVRPGDLELEIVETSALENLETVSGLISECQQMGVSFSLDDFGTGYSSLSYLRRLPVERLKIDMSFVRDMLQDANDFAIVQGVLGLASSFDLAVIAEGVETAEHSAKLIEIGCYFGQGFGIAKPMPSNAVPGWVESWNNKKVDAESWRTV</sequence>
<dbReference type="Pfam" id="PF00563">
    <property type="entry name" value="EAL"/>
    <property type="match status" value="1"/>
</dbReference>
<feature type="transmembrane region" description="Helical" evidence="2">
    <location>
        <begin position="37"/>
        <end position="57"/>
    </location>
</feature>
<dbReference type="SUPFAM" id="SSF141868">
    <property type="entry name" value="EAL domain-like"/>
    <property type="match status" value="1"/>
</dbReference>
<dbReference type="SMART" id="SM00086">
    <property type="entry name" value="PAC"/>
    <property type="match status" value="2"/>
</dbReference>
<dbReference type="Proteomes" id="UP000431462">
    <property type="component" value="Unassembled WGS sequence"/>
</dbReference>
<dbReference type="SMART" id="SM00052">
    <property type="entry name" value="EAL"/>
    <property type="match status" value="1"/>
</dbReference>
<feature type="transmembrane region" description="Helical" evidence="2">
    <location>
        <begin position="336"/>
        <end position="356"/>
    </location>
</feature>
<dbReference type="CDD" id="cd01948">
    <property type="entry name" value="EAL"/>
    <property type="match status" value="1"/>
</dbReference>
<dbReference type="PROSITE" id="PS51257">
    <property type="entry name" value="PROKAR_LIPOPROTEIN"/>
    <property type="match status" value="1"/>
</dbReference>
<dbReference type="SMART" id="SM00091">
    <property type="entry name" value="PAS"/>
    <property type="match status" value="2"/>
</dbReference>
<proteinExistence type="predicted"/>
<feature type="transmembrane region" description="Helical" evidence="2">
    <location>
        <begin position="141"/>
        <end position="158"/>
    </location>
</feature>
<evidence type="ECO:0000259" key="4">
    <source>
        <dbReference type="PROSITE" id="PS50113"/>
    </source>
</evidence>
<protein>
    <submittedName>
        <fullName evidence="7">EAL domain-containing protein</fullName>
    </submittedName>
</protein>
<dbReference type="CDD" id="cd00130">
    <property type="entry name" value="PAS"/>
    <property type="match status" value="2"/>
</dbReference>
<dbReference type="SUPFAM" id="SSF55785">
    <property type="entry name" value="PYP-like sensor domain (PAS domain)"/>
    <property type="match status" value="2"/>
</dbReference>
<dbReference type="InterPro" id="IPR035965">
    <property type="entry name" value="PAS-like_dom_sf"/>
</dbReference>
<feature type="domain" description="PAS" evidence="3">
    <location>
        <begin position="366"/>
        <end position="408"/>
    </location>
</feature>
<dbReference type="PROSITE" id="PS50883">
    <property type="entry name" value="EAL"/>
    <property type="match status" value="1"/>
</dbReference>
<dbReference type="PANTHER" id="PTHR44757">
    <property type="entry name" value="DIGUANYLATE CYCLASE DGCP"/>
    <property type="match status" value="1"/>
</dbReference>
<dbReference type="PROSITE" id="PS50887">
    <property type="entry name" value="GGDEF"/>
    <property type="match status" value="1"/>
</dbReference>
<keyword evidence="2" id="KW-0812">Transmembrane</keyword>
<keyword evidence="2" id="KW-0472">Membrane</keyword>
<dbReference type="SMART" id="SM00267">
    <property type="entry name" value="GGDEF"/>
    <property type="match status" value="1"/>
</dbReference>
<evidence type="ECO:0000313" key="7">
    <source>
        <dbReference type="EMBL" id="MTJ00097.1"/>
    </source>
</evidence>
<evidence type="ECO:0000256" key="2">
    <source>
        <dbReference type="SAM" id="Phobius"/>
    </source>
</evidence>
<dbReference type="PROSITE" id="PS50113">
    <property type="entry name" value="PAC"/>
    <property type="match status" value="2"/>
</dbReference>
<dbReference type="PANTHER" id="PTHR44757:SF2">
    <property type="entry name" value="BIOFILM ARCHITECTURE MAINTENANCE PROTEIN MBAA"/>
    <property type="match status" value="1"/>
</dbReference>
<gene>
    <name evidence="7" type="ORF">FH752_15900</name>
</gene>
<dbReference type="InterPro" id="IPR001633">
    <property type="entry name" value="EAL_dom"/>
</dbReference>
<feature type="transmembrane region" description="Helical" evidence="2">
    <location>
        <begin position="12"/>
        <end position="31"/>
    </location>
</feature>
<name>A0A844I1A7_9GAMM</name>
<comment type="caution">
    <text evidence="7">The sequence shown here is derived from an EMBL/GenBank/DDBJ whole genome shotgun (WGS) entry which is preliminary data.</text>
</comment>
<dbReference type="EMBL" id="VENC01000016">
    <property type="protein sequence ID" value="MTJ00097.1"/>
    <property type="molecule type" value="Genomic_DNA"/>
</dbReference>
<feature type="domain" description="PAC" evidence="4">
    <location>
        <begin position="435"/>
        <end position="489"/>
    </location>
</feature>
<dbReference type="InterPro" id="IPR000160">
    <property type="entry name" value="GGDEF_dom"/>
</dbReference>
<dbReference type="InterPro" id="IPR001610">
    <property type="entry name" value="PAC"/>
</dbReference>
<feature type="transmembrane region" description="Helical" evidence="2">
    <location>
        <begin position="69"/>
        <end position="95"/>
    </location>
</feature>
<keyword evidence="2" id="KW-1133">Transmembrane helix</keyword>
<dbReference type="Gene3D" id="3.20.20.450">
    <property type="entry name" value="EAL domain"/>
    <property type="match status" value="1"/>
</dbReference>
<dbReference type="FunFam" id="3.30.70.270:FF:000001">
    <property type="entry name" value="Diguanylate cyclase domain protein"/>
    <property type="match status" value="1"/>
</dbReference>